<gene>
    <name evidence="3" type="ORF">EB796_007609</name>
    <name evidence="2" type="ORF">EB796_011969</name>
</gene>
<reference evidence="2 4" key="2">
    <citation type="submission" date="2020-06" db="EMBL/GenBank/DDBJ databases">
        <title>Draft genome of Bugula neritina, a colonial animal packing powerful symbionts and potential medicines.</title>
        <authorList>
            <person name="Rayko M."/>
        </authorList>
    </citation>
    <scope>NUCLEOTIDE SEQUENCE [LARGE SCALE GENOMIC DNA]</scope>
    <source>
        <strain evidence="2">Kwan_BN1</strain>
    </source>
</reference>
<proteinExistence type="predicted"/>
<dbReference type="EMBL" id="VXIV02001158">
    <property type="protein sequence ID" value="KAF6034084.1"/>
    <property type="molecule type" value="Genomic_DNA"/>
</dbReference>
<dbReference type="EMBL" id="VXIV02001793">
    <property type="protein sequence ID" value="KAF6029722.1"/>
    <property type="molecule type" value="Genomic_DNA"/>
</dbReference>
<name>A0A7J7JTL6_BUGNE</name>
<protein>
    <submittedName>
        <fullName evidence="2">Uncharacterized protein</fullName>
    </submittedName>
</protein>
<keyword evidence="4" id="KW-1185">Reference proteome</keyword>
<evidence type="ECO:0000313" key="2">
    <source>
        <dbReference type="EMBL" id="KAF6029722.1"/>
    </source>
</evidence>
<keyword evidence="1" id="KW-1133">Transmembrane helix</keyword>
<keyword evidence="1" id="KW-0472">Membrane</keyword>
<dbReference type="AlphaFoldDB" id="A0A7J7JTL6"/>
<evidence type="ECO:0000256" key="1">
    <source>
        <dbReference type="SAM" id="Phobius"/>
    </source>
</evidence>
<keyword evidence="1" id="KW-0812">Transmembrane</keyword>
<evidence type="ECO:0000313" key="4">
    <source>
        <dbReference type="Proteomes" id="UP000593567"/>
    </source>
</evidence>
<comment type="caution">
    <text evidence="2">The sequence shown here is derived from an EMBL/GenBank/DDBJ whole genome shotgun (WGS) entry which is preliminary data.</text>
</comment>
<accession>A0A7J7JTL6</accession>
<organism evidence="2 4">
    <name type="scientific">Bugula neritina</name>
    <name type="common">Brown bryozoan</name>
    <name type="synonym">Sertularia neritina</name>
    <dbReference type="NCBI Taxonomy" id="10212"/>
    <lineage>
        <taxon>Eukaryota</taxon>
        <taxon>Metazoa</taxon>
        <taxon>Spiralia</taxon>
        <taxon>Lophotrochozoa</taxon>
        <taxon>Bryozoa</taxon>
        <taxon>Gymnolaemata</taxon>
        <taxon>Cheilostomatida</taxon>
        <taxon>Flustrina</taxon>
        <taxon>Buguloidea</taxon>
        <taxon>Bugulidae</taxon>
        <taxon>Bugula</taxon>
    </lineage>
</organism>
<dbReference type="Proteomes" id="UP000593567">
    <property type="component" value="Unassembled WGS sequence"/>
</dbReference>
<feature type="transmembrane region" description="Helical" evidence="1">
    <location>
        <begin position="41"/>
        <end position="66"/>
    </location>
</feature>
<evidence type="ECO:0000313" key="3">
    <source>
        <dbReference type="EMBL" id="KAF6034084.1"/>
    </source>
</evidence>
<sequence>MTTNSCCRGSVLQYSPSCYKLLHFYLSQVESLLCRVELASSVILCCYAVGLSVHCVVSAVLTLVVLKHT</sequence>
<reference evidence="2 4" key="1">
    <citation type="submission" date="2019-09" db="EMBL/GenBank/DDBJ databases">
        <authorList>
            <person name="Raiko M."/>
            <person name="Komissarov A."/>
            <person name="Rhodes A."/>
            <person name="Kliver S."/>
            <person name="Lim-Fong G."/>
            <person name="Kwan J."/>
            <person name="O'Brien S.J."/>
            <person name="Lopez J.V."/>
        </authorList>
    </citation>
    <scope>NUCLEOTIDE SEQUENCE [LARGE SCALE GENOMIC DNA]</scope>
    <source>
        <strain evidence="2">Kwan_BN1</strain>
    </source>
</reference>